<evidence type="ECO:0000313" key="2">
    <source>
        <dbReference type="Proteomes" id="UP000010988"/>
    </source>
</evidence>
<dbReference type="AlphaFoldDB" id="L7KHA7"/>
<gene>
    <name evidence="1" type="ORF">GOACH_05_01440</name>
</gene>
<reference evidence="1 2" key="1">
    <citation type="submission" date="2012-12" db="EMBL/GenBank/DDBJ databases">
        <title>Whole genome shotgun sequence of Gordonia aichiensis NBRC 108223.</title>
        <authorList>
            <person name="Isaki-Nakamura S."/>
            <person name="Hosoyama A."/>
            <person name="Tsuchikane K."/>
            <person name="Ando Y."/>
            <person name="Baba S."/>
            <person name="Ohji S."/>
            <person name="Hamada M."/>
            <person name="Tamura T."/>
            <person name="Yamazoe A."/>
            <person name="Yamazaki S."/>
            <person name="Fujita N."/>
        </authorList>
    </citation>
    <scope>NUCLEOTIDE SEQUENCE [LARGE SCALE GENOMIC DNA]</scope>
    <source>
        <strain evidence="1 2">NBRC 108223</strain>
    </source>
</reference>
<evidence type="ECO:0000313" key="1">
    <source>
        <dbReference type="EMBL" id="GAC48275.1"/>
    </source>
</evidence>
<protein>
    <submittedName>
        <fullName evidence="1">Uncharacterized protein</fullName>
    </submittedName>
</protein>
<comment type="caution">
    <text evidence="1">The sequence shown here is derived from an EMBL/GenBank/DDBJ whole genome shotgun (WGS) entry which is preliminary data.</text>
</comment>
<dbReference type="EMBL" id="BANR01000005">
    <property type="protein sequence ID" value="GAC48275.1"/>
    <property type="molecule type" value="Genomic_DNA"/>
</dbReference>
<accession>L7KHA7</accession>
<dbReference type="STRING" id="1220583.GOACH_05_01440"/>
<keyword evidence="2" id="KW-1185">Reference proteome</keyword>
<organism evidence="1 2">
    <name type="scientific">Gordonia aichiensis NBRC 108223</name>
    <dbReference type="NCBI Taxonomy" id="1220583"/>
    <lineage>
        <taxon>Bacteria</taxon>
        <taxon>Bacillati</taxon>
        <taxon>Actinomycetota</taxon>
        <taxon>Actinomycetes</taxon>
        <taxon>Mycobacteriales</taxon>
        <taxon>Gordoniaceae</taxon>
        <taxon>Gordonia</taxon>
    </lineage>
</organism>
<dbReference type="Proteomes" id="UP000010988">
    <property type="component" value="Unassembled WGS sequence"/>
</dbReference>
<sequence>MNNVNGRHGGISRAGDRRFFAGFVVDDPRFPVDDPRVLVDTSVARRGVVTLSSISFSARQIGRRPLY</sequence>
<name>L7KHA7_9ACTN</name>
<proteinExistence type="predicted"/>